<dbReference type="InterPro" id="IPR015797">
    <property type="entry name" value="NUDIX_hydrolase-like_dom_sf"/>
</dbReference>
<evidence type="ECO:0000313" key="9">
    <source>
        <dbReference type="Proteomes" id="UP000626982"/>
    </source>
</evidence>
<dbReference type="EMBL" id="BMLM01000001">
    <property type="protein sequence ID" value="GGN76548.1"/>
    <property type="molecule type" value="Genomic_DNA"/>
</dbReference>
<sequence length="218" mass="23983">MSEIPAAATLVLLRDGDAGAIEVLLLQRPDRGSFAGGWVFPGGRVEPADAAHAEGDDQVAARQAAVRETEEETGLVIDPGTLVPLSHWTPPEGLATPFITWFFVAPTTSGELRLHEAEAVAAEWLKPAEALKRHGAGQMRLFPPTWITLDSLLAYPTVDAALAAIGRREPRRYATKQDAERQLVRWHGDEGYDGAPDTDEGPRHRLLMHVRPWRLEHR</sequence>
<dbReference type="PRINTS" id="PR00502">
    <property type="entry name" value="NUDIXFAMILY"/>
</dbReference>
<evidence type="ECO:0000256" key="1">
    <source>
        <dbReference type="ARBA" id="ARBA00001936"/>
    </source>
</evidence>
<keyword evidence="6" id="KW-0464">Manganese</keyword>
<dbReference type="GO" id="GO:0016787">
    <property type="term" value="F:hydrolase activity"/>
    <property type="evidence" value="ECO:0007669"/>
    <property type="project" value="UniProtKB-KW"/>
</dbReference>
<evidence type="ECO:0000256" key="4">
    <source>
        <dbReference type="ARBA" id="ARBA00022801"/>
    </source>
</evidence>
<protein>
    <submittedName>
        <fullName evidence="8">NUDIX hydrolase</fullName>
    </submittedName>
</protein>
<comment type="cofactor">
    <cofactor evidence="2">
        <name>Mg(2+)</name>
        <dbReference type="ChEBI" id="CHEBI:18420"/>
    </cofactor>
</comment>
<dbReference type="InterPro" id="IPR039121">
    <property type="entry name" value="NUDT19"/>
</dbReference>
<evidence type="ECO:0000256" key="6">
    <source>
        <dbReference type="ARBA" id="ARBA00023211"/>
    </source>
</evidence>
<dbReference type="SUPFAM" id="SSF55811">
    <property type="entry name" value="Nudix"/>
    <property type="match status" value="1"/>
</dbReference>
<evidence type="ECO:0000313" key="8">
    <source>
        <dbReference type="EMBL" id="GGN76548.1"/>
    </source>
</evidence>
<dbReference type="InterPro" id="IPR000086">
    <property type="entry name" value="NUDIX_hydrolase_dom"/>
</dbReference>
<comment type="caution">
    <text evidence="8">The sequence shown here is derived from an EMBL/GenBank/DDBJ whole genome shotgun (WGS) entry which is preliminary data.</text>
</comment>
<dbReference type="RefSeq" id="WP_188714714.1">
    <property type="nucleotide sequence ID" value="NZ_BAABBD010000001.1"/>
</dbReference>
<dbReference type="PANTHER" id="PTHR12318:SF0">
    <property type="entry name" value="ACYL-COENZYME A DIPHOSPHATASE NUDT19"/>
    <property type="match status" value="1"/>
</dbReference>
<gene>
    <name evidence="8" type="ORF">GCM10010968_00010</name>
</gene>
<dbReference type="Proteomes" id="UP000626982">
    <property type="component" value="Unassembled WGS sequence"/>
</dbReference>
<evidence type="ECO:0000256" key="3">
    <source>
        <dbReference type="ARBA" id="ARBA00022723"/>
    </source>
</evidence>
<evidence type="ECO:0000256" key="5">
    <source>
        <dbReference type="ARBA" id="ARBA00022842"/>
    </source>
</evidence>
<proteinExistence type="predicted"/>
<accession>A0ABQ2KDS5</accession>
<comment type="cofactor">
    <cofactor evidence="1">
        <name>Mn(2+)</name>
        <dbReference type="ChEBI" id="CHEBI:29035"/>
    </cofactor>
</comment>
<dbReference type="Pfam" id="PF00293">
    <property type="entry name" value="NUDIX"/>
    <property type="match status" value="1"/>
</dbReference>
<dbReference type="CDD" id="cd18870">
    <property type="entry name" value="NUDIX_AcylCoAdiphos_Nudt19"/>
    <property type="match status" value="1"/>
</dbReference>
<evidence type="ECO:0000256" key="2">
    <source>
        <dbReference type="ARBA" id="ARBA00001946"/>
    </source>
</evidence>
<evidence type="ECO:0000259" key="7">
    <source>
        <dbReference type="PROSITE" id="PS51462"/>
    </source>
</evidence>
<dbReference type="InterPro" id="IPR020476">
    <property type="entry name" value="Nudix_hydrolase"/>
</dbReference>
<name>A0ABQ2KDS5_9MICO</name>
<keyword evidence="3" id="KW-0479">Metal-binding</keyword>
<reference evidence="9" key="1">
    <citation type="journal article" date="2019" name="Int. J. Syst. Evol. Microbiol.">
        <title>The Global Catalogue of Microorganisms (GCM) 10K type strain sequencing project: providing services to taxonomists for standard genome sequencing and annotation.</title>
        <authorList>
            <consortium name="The Broad Institute Genomics Platform"/>
            <consortium name="The Broad Institute Genome Sequencing Center for Infectious Disease"/>
            <person name="Wu L."/>
            <person name="Ma J."/>
        </authorList>
    </citation>
    <scope>NUCLEOTIDE SEQUENCE [LARGE SCALE GENOMIC DNA]</scope>
    <source>
        <strain evidence="9">CGMCC 1.6960</strain>
    </source>
</reference>
<dbReference type="PROSITE" id="PS51462">
    <property type="entry name" value="NUDIX"/>
    <property type="match status" value="1"/>
</dbReference>
<dbReference type="PANTHER" id="PTHR12318">
    <property type="entry name" value="TESTOSTERONE-REGULATED PROTEIN RP2"/>
    <property type="match status" value="1"/>
</dbReference>
<feature type="domain" description="Nudix hydrolase" evidence="7">
    <location>
        <begin position="3"/>
        <end position="155"/>
    </location>
</feature>
<keyword evidence="4 8" id="KW-0378">Hydrolase</keyword>
<keyword evidence="5" id="KW-0460">Magnesium</keyword>
<organism evidence="8 9">
    <name type="scientific">Agrococcus terreus</name>
    <dbReference type="NCBI Taxonomy" id="574649"/>
    <lineage>
        <taxon>Bacteria</taxon>
        <taxon>Bacillati</taxon>
        <taxon>Actinomycetota</taxon>
        <taxon>Actinomycetes</taxon>
        <taxon>Micrococcales</taxon>
        <taxon>Microbacteriaceae</taxon>
        <taxon>Agrococcus</taxon>
    </lineage>
</organism>
<keyword evidence="9" id="KW-1185">Reference proteome</keyword>
<dbReference type="Gene3D" id="3.90.79.10">
    <property type="entry name" value="Nucleoside Triphosphate Pyrophosphohydrolase"/>
    <property type="match status" value="2"/>
</dbReference>